<feature type="compositionally biased region" description="Polar residues" evidence="1">
    <location>
        <begin position="1"/>
        <end position="12"/>
    </location>
</feature>
<dbReference type="RefSeq" id="WP_344762817.1">
    <property type="nucleotide sequence ID" value="NZ_BAAAZE010000008.1"/>
</dbReference>
<gene>
    <name evidence="2" type="ORF">GCM10022212_16570</name>
</gene>
<dbReference type="EMBL" id="BAAAZE010000008">
    <property type="protein sequence ID" value="GAA4020645.1"/>
    <property type="molecule type" value="Genomic_DNA"/>
</dbReference>
<organism evidence="2 3">
    <name type="scientific">Actimicrobium antarcticum</name>
    <dbReference type="NCBI Taxonomy" id="1051899"/>
    <lineage>
        <taxon>Bacteria</taxon>
        <taxon>Pseudomonadati</taxon>
        <taxon>Pseudomonadota</taxon>
        <taxon>Betaproteobacteria</taxon>
        <taxon>Burkholderiales</taxon>
        <taxon>Oxalobacteraceae</taxon>
        <taxon>Actimicrobium</taxon>
    </lineage>
</organism>
<name>A0ABP7T493_9BURK</name>
<accession>A0ABP7T493</accession>
<dbReference type="Proteomes" id="UP001501353">
    <property type="component" value="Unassembled WGS sequence"/>
</dbReference>
<sequence>MTLHNMAQQTPTIAEVSPSLPAASGTTEKTARQHSASRKPEKSTDTRQTLHQLSQLRDNSEMHEELRKLLGHLHAQTMLISGEGMENFFNHNDQIKSDYLWAMCDTAERAMKLLDDAG</sequence>
<protein>
    <submittedName>
        <fullName evidence="2">Uncharacterized protein</fullName>
    </submittedName>
</protein>
<proteinExistence type="predicted"/>
<evidence type="ECO:0000313" key="3">
    <source>
        <dbReference type="Proteomes" id="UP001501353"/>
    </source>
</evidence>
<reference evidence="3" key="1">
    <citation type="journal article" date="2019" name="Int. J. Syst. Evol. Microbiol.">
        <title>The Global Catalogue of Microorganisms (GCM) 10K type strain sequencing project: providing services to taxonomists for standard genome sequencing and annotation.</title>
        <authorList>
            <consortium name="The Broad Institute Genomics Platform"/>
            <consortium name="The Broad Institute Genome Sequencing Center for Infectious Disease"/>
            <person name="Wu L."/>
            <person name="Ma J."/>
        </authorList>
    </citation>
    <scope>NUCLEOTIDE SEQUENCE [LARGE SCALE GENOMIC DNA]</scope>
    <source>
        <strain evidence="3">JCM 16673</strain>
    </source>
</reference>
<keyword evidence="3" id="KW-1185">Reference proteome</keyword>
<evidence type="ECO:0000313" key="2">
    <source>
        <dbReference type="EMBL" id="GAA4020645.1"/>
    </source>
</evidence>
<evidence type="ECO:0000256" key="1">
    <source>
        <dbReference type="SAM" id="MobiDB-lite"/>
    </source>
</evidence>
<comment type="caution">
    <text evidence="2">The sequence shown here is derived from an EMBL/GenBank/DDBJ whole genome shotgun (WGS) entry which is preliminary data.</text>
</comment>
<feature type="compositionally biased region" description="Polar residues" evidence="1">
    <location>
        <begin position="46"/>
        <end position="57"/>
    </location>
</feature>
<feature type="region of interest" description="Disordered" evidence="1">
    <location>
        <begin position="1"/>
        <end position="60"/>
    </location>
</feature>